<sequence length="141" mass="16360">MMRLFKQLTLAIVLMAAGTANVQAQNVKVPHAYMFGFVASFNDSTVYFTNIQKVDSVWVTKKKKMLAGRHNYSYQLREFFANQRNLPNRTCVVVANVDRKKVEKKYIKMKNKYLVKSKKPYDVRNIADSDFKFSAVDMSNE</sequence>
<accession>A0A1M7DA32</accession>
<dbReference type="RefSeq" id="WP_081358100.1">
    <property type="nucleotide sequence ID" value="NZ_FOLF01000002.1"/>
</dbReference>
<dbReference type="OrthoDB" id="1081826at2"/>
<protein>
    <recommendedName>
        <fullName evidence="4">DUF3108 domain-containing protein</fullName>
    </recommendedName>
</protein>
<evidence type="ECO:0000313" key="2">
    <source>
        <dbReference type="EMBL" id="SHL76356.1"/>
    </source>
</evidence>
<evidence type="ECO:0000256" key="1">
    <source>
        <dbReference type="SAM" id="SignalP"/>
    </source>
</evidence>
<feature type="signal peptide" evidence="1">
    <location>
        <begin position="1"/>
        <end position="24"/>
    </location>
</feature>
<reference evidence="2 3" key="1">
    <citation type="submission" date="2016-11" db="EMBL/GenBank/DDBJ databases">
        <authorList>
            <person name="Jaros S."/>
            <person name="Januszkiewicz K."/>
            <person name="Wedrychowicz H."/>
        </authorList>
    </citation>
    <scope>NUCLEOTIDE SEQUENCE [LARGE SCALE GENOMIC DNA]</scope>
    <source>
        <strain evidence="2 3">BPI-34</strain>
    </source>
</reference>
<keyword evidence="1" id="KW-0732">Signal</keyword>
<gene>
    <name evidence="2" type="ORF">SAMN04488494_0674</name>
</gene>
<organism evidence="2 3">
    <name type="scientific">Xylanibacter ruminicola</name>
    <name type="common">Prevotella ruminicola</name>
    <dbReference type="NCBI Taxonomy" id="839"/>
    <lineage>
        <taxon>Bacteria</taxon>
        <taxon>Pseudomonadati</taxon>
        <taxon>Bacteroidota</taxon>
        <taxon>Bacteroidia</taxon>
        <taxon>Bacteroidales</taxon>
        <taxon>Prevotellaceae</taxon>
        <taxon>Xylanibacter</taxon>
    </lineage>
</organism>
<proteinExistence type="predicted"/>
<name>A0A1M7DA32_XYLRU</name>
<dbReference type="AlphaFoldDB" id="A0A1M7DA32"/>
<evidence type="ECO:0000313" key="3">
    <source>
        <dbReference type="Proteomes" id="UP000184280"/>
    </source>
</evidence>
<dbReference type="EMBL" id="FRCJ01000001">
    <property type="protein sequence ID" value="SHL76356.1"/>
    <property type="molecule type" value="Genomic_DNA"/>
</dbReference>
<evidence type="ECO:0008006" key="4">
    <source>
        <dbReference type="Google" id="ProtNLM"/>
    </source>
</evidence>
<dbReference type="Proteomes" id="UP000184280">
    <property type="component" value="Unassembled WGS sequence"/>
</dbReference>
<feature type="chain" id="PRO_5009924914" description="DUF3108 domain-containing protein" evidence="1">
    <location>
        <begin position="25"/>
        <end position="141"/>
    </location>
</feature>